<dbReference type="GO" id="GO:0000287">
    <property type="term" value="F:magnesium ion binding"/>
    <property type="evidence" value="ECO:0007669"/>
    <property type="project" value="UniProtKB-UniRule"/>
</dbReference>
<dbReference type="SFLD" id="SFLDF00027">
    <property type="entry name" value="p-type_atpase"/>
    <property type="match status" value="1"/>
</dbReference>
<comment type="catalytic activity">
    <reaction evidence="17 22">
        <text>ATP + H2O + phospholipidSide 1 = ADP + phosphate + phospholipidSide 2.</text>
        <dbReference type="EC" id="7.6.2.1"/>
    </reaction>
</comment>
<comment type="similarity">
    <text evidence="5 22">Belongs to the cation transport ATPase (P-type) (TC 3.A.3) family. Type IV subfamily.</text>
</comment>
<name>A0AAN9TPH1_9HEMI</name>
<dbReference type="InterPro" id="IPR032630">
    <property type="entry name" value="P_typ_ATPase_c"/>
</dbReference>
<evidence type="ECO:0000256" key="18">
    <source>
        <dbReference type="ARBA" id="ARBA00051303"/>
    </source>
</evidence>
<reference evidence="26 27" key="1">
    <citation type="submission" date="2024-03" db="EMBL/GenBank/DDBJ databases">
        <title>Adaptation during the transition from Ophiocordyceps entomopathogen to insect associate is accompanied by gene loss and intensified selection.</title>
        <authorList>
            <person name="Ward C.M."/>
            <person name="Onetto C.A."/>
            <person name="Borneman A.R."/>
        </authorList>
    </citation>
    <scope>NUCLEOTIDE SEQUENCE [LARGE SCALE GENOMIC DNA]</scope>
    <source>
        <strain evidence="26">AWRI1</strain>
        <tissue evidence="26">Single Adult Female</tissue>
    </source>
</reference>
<dbReference type="GO" id="GO:0005886">
    <property type="term" value="C:plasma membrane"/>
    <property type="evidence" value="ECO:0007669"/>
    <property type="project" value="UniProtKB-SubCell"/>
</dbReference>
<dbReference type="InterPro" id="IPR006539">
    <property type="entry name" value="P-type_ATPase_IV"/>
</dbReference>
<dbReference type="CDD" id="cd02073">
    <property type="entry name" value="P-type_ATPase_APLT_Dnf-like"/>
    <property type="match status" value="1"/>
</dbReference>
<keyword evidence="27" id="KW-1185">Reference proteome</keyword>
<dbReference type="Gene3D" id="2.70.150.10">
    <property type="entry name" value="Calcium-transporting ATPase, cytoplasmic transduction domain A"/>
    <property type="match status" value="1"/>
</dbReference>
<feature type="binding site" evidence="20">
    <location>
        <position position="785"/>
    </location>
    <ligand>
        <name>ATP</name>
        <dbReference type="ChEBI" id="CHEBI:30616"/>
    </ligand>
</feature>
<dbReference type="FunFam" id="3.40.50.1000:FF:000010">
    <property type="entry name" value="Phospholipid-transporting ATPase"/>
    <property type="match status" value="1"/>
</dbReference>
<evidence type="ECO:0000256" key="12">
    <source>
        <dbReference type="ARBA" id="ARBA00022842"/>
    </source>
</evidence>
<feature type="binding site" evidence="20">
    <location>
        <position position="442"/>
    </location>
    <ligand>
        <name>ATP</name>
        <dbReference type="ChEBI" id="CHEBI:30616"/>
    </ligand>
</feature>
<dbReference type="InterPro" id="IPR008250">
    <property type="entry name" value="ATPase_P-typ_transduc_dom_A_sf"/>
</dbReference>
<feature type="region of interest" description="Disordered" evidence="23">
    <location>
        <begin position="30"/>
        <end position="65"/>
    </location>
</feature>
<evidence type="ECO:0000256" key="15">
    <source>
        <dbReference type="ARBA" id="ARBA00023034"/>
    </source>
</evidence>
<dbReference type="Pfam" id="PF13246">
    <property type="entry name" value="Cation_ATPase"/>
    <property type="match status" value="1"/>
</dbReference>
<feature type="compositionally biased region" description="Polar residues" evidence="23">
    <location>
        <begin position="46"/>
        <end position="62"/>
    </location>
</feature>
<feature type="transmembrane region" description="Helical" evidence="22">
    <location>
        <begin position="873"/>
        <end position="892"/>
    </location>
</feature>
<feature type="binding site" evidence="21">
    <location>
        <position position="815"/>
    </location>
    <ligand>
        <name>Mg(2+)</name>
        <dbReference type="ChEBI" id="CHEBI:18420"/>
    </ligand>
</feature>
<keyword evidence="9 21" id="KW-0479">Metal-binding</keyword>
<feature type="compositionally biased region" description="Basic and acidic residues" evidence="23">
    <location>
        <begin position="32"/>
        <end position="41"/>
    </location>
</feature>
<dbReference type="PANTHER" id="PTHR24092:SF150">
    <property type="entry name" value="PHOSPHOLIPID-TRANSPORTING ATPASE"/>
    <property type="match status" value="1"/>
</dbReference>
<organism evidence="26 27">
    <name type="scientific">Parthenolecanium corni</name>
    <dbReference type="NCBI Taxonomy" id="536013"/>
    <lineage>
        <taxon>Eukaryota</taxon>
        <taxon>Metazoa</taxon>
        <taxon>Ecdysozoa</taxon>
        <taxon>Arthropoda</taxon>
        <taxon>Hexapoda</taxon>
        <taxon>Insecta</taxon>
        <taxon>Pterygota</taxon>
        <taxon>Neoptera</taxon>
        <taxon>Paraneoptera</taxon>
        <taxon>Hemiptera</taxon>
        <taxon>Sternorrhyncha</taxon>
        <taxon>Coccoidea</taxon>
        <taxon>Coccidae</taxon>
        <taxon>Parthenolecanium</taxon>
    </lineage>
</organism>
<keyword evidence="12 21" id="KW-0460">Magnesium</keyword>
<keyword evidence="11 20" id="KW-0067">ATP-binding</keyword>
<feature type="transmembrane region" description="Helical" evidence="22">
    <location>
        <begin position="370"/>
        <end position="394"/>
    </location>
</feature>
<comment type="subcellular location">
    <subcellularLocation>
        <location evidence="3">Cell membrane</location>
    </subcellularLocation>
    <subcellularLocation>
        <location evidence="4">Golgi apparatus</location>
    </subcellularLocation>
    <subcellularLocation>
        <location evidence="2 22">Membrane</location>
        <topology evidence="2 22">Multi-pass membrane protein</topology>
    </subcellularLocation>
</comment>
<evidence type="ECO:0000256" key="9">
    <source>
        <dbReference type="ARBA" id="ARBA00022723"/>
    </source>
</evidence>
<evidence type="ECO:0000256" key="8">
    <source>
        <dbReference type="ARBA" id="ARBA00022692"/>
    </source>
</evidence>
<dbReference type="SFLD" id="SFLDS00003">
    <property type="entry name" value="Haloacid_Dehalogenase"/>
    <property type="match status" value="1"/>
</dbReference>
<evidence type="ECO:0000256" key="7">
    <source>
        <dbReference type="ARBA" id="ARBA00022553"/>
    </source>
</evidence>
<feature type="binding site" evidence="20">
    <location>
        <position position="580"/>
    </location>
    <ligand>
        <name>ATP</name>
        <dbReference type="ChEBI" id="CHEBI:30616"/>
    </ligand>
</feature>
<feature type="binding site" evidence="20">
    <location>
        <position position="815"/>
    </location>
    <ligand>
        <name>ATP</name>
        <dbReference type="ChEBI" id="CHEBI:30616"/>
    </ligand>
</feature>
<dbReference type="InterPro" id="IPR023298">
    <property type="entry name" value="ATPase_P-typ_TM_dom_sf"/>
</dbReference>
<dbReference type="NCBIfam" id="TIGR01652">
    <property type="entry name" value="ATPase-Plipid"/>
    <property type="match status" value="2"/>
</dbReference>
<feature type="transmembrane region" description="Helical" evidence="22">
    <location>
        <begin position="329"/>
        <end position="350"/>
    </location>
</feature>
<evidence type="ECO:0000256" key="21">
    <source>
        <dbReference type="PIRSR" id="PIRSR606539-3"/>
    </source>
</evidence>
<dbReference type="InterPro" id="IPR044492">
    <property type="entry name" value="P_typ_ATPase_HD_dom"/>
</dbReference>
<keyword evidence="8 22" id="KW-0812">Transmembrane</keyword>
<evidence type="ECO:0000256" key="16">
    <source>
        <dbReference type="ARBA" id="ARBA00023136"/>
    </source>
</evidence>
<proteinExistence type="inferred from homology"/>
<keyword evidence="7" id="KW-0597">Phosphoprotein</keyword>
<accession>A0AAN9TPH1</accession>
<dbReference type="FunFam" id="2.70.150.10:FF:000021">
    <property type="entry name" value="Phospholipid-transporting ATPase"/>
    <property type="match status" value="1"/>
</dbReference>
<dbReference type="GO" id="GO:0005524">
    <property type="term" value="F:ATP binding"/>
    <property type="evidence" value="ECO:0007669"/>
    <property type="project" value="UniProtKB-UniRule"/>
</dbReference>
<dbReference type="InterPro" id="IPR036412">
    <property type="entry name" value="HAD-like_sf"/>
</dbReference>
<dbReference type="Gene3D" id="3.40.1110.10">
    <property type="entry name" value="Calcium-transporting ATPase, cytoplasmic domain N"/>
    <property type="match status" value="1"/>
</dbReference>
<feature type="binding site" evidence="20">
    <location>
        <position position="696"/>
    </location>
    <ligand>
        <name>ATP</name>
        <dbReference type="ChEBI" id="CHEBI:30616"/>
    </ligand>
</feature>
<evidence type="ECO:0000256" key="19">
    <source>
        <dbReference type="PIRSR" id="PIRSR606539-1"/>
    </source>
</evidence>
<feature type="binding site" evidence="20">
    <location>
        <position position="440"/>
    </location>
    <ligand>
        <name>ATP</name>
        <dbReference type="ChEBI" id="CHEBI:30616"/>
    </ligand>
</feature>
<feature type="transmembrane region" description="Helical" evidence="22">
    <location>
        <begin position="946"/>
        <end position="965"/>
    </location>
</feature>
<feature type="transmembrane region" description="Helical" evidence="22">
    <location>
        <begin position="904"/>
        <end position="925"/>
    </location>
</feature>
<evidence type="ECO:0000256" key="17">
    <source>
        <dbReference type="ARBA" id="ARBA00034036"/>
    </source>
</evidence>
<dbReference type="Proteomes" id="UP001367676">
    <property type="component" value="Unassembled WGS sequence"/>
</dbReference>
<dbReference type="InterPro" id="IPR018303">
    <property type="entry name" value="ATPase_P-typ_P_site"/>
</dbReference>
<dbReference type="SUPFAM" id="SSF56784">
    <property type="entry name" value="HAD-like"/>
    <property type="match status" value="1"/>
</dbReference>
<feature type="transmembrane region" description="Helical" evidence="22">
    <location>
        <begin position="1057"/>
        <end position="1079"/>
    </location>
</feature>
<evidence type="ECO:0000256" key="3">
    <source>
        <dbReference type="ARBA" id="ARBA00004236"/>
    </source>
</evidence>
<dbReference type="EC" id="7.6.2.1" evidence="22"/>
<dbReference type="SUPFAM" id="SSF81660">
    <property type="entry name" value="Metal cation-transporting ATPase, ATP-binding domain N"/>
    <property type="match status" value="1"/>
</dbReference>
<dbReference type="GO" id="GO:0045332">
    <property type="term" value="P:phospholipid translocation"/>
    <property type="evidence" value="ECO:0007669"/>
    <property type="project" value="TreeGrafter"/>
</dbReference>
<dbReference type="AlphaFoldDB" id="A0AAN9TPH1"/>
<dbReference type="PANTHER" id="PTHR24092">
    <property type="entry name" value="PROBABLE PHOSPHOLIPID-TRANSPORTING ATPASE"/>
    <property type="match status" value="1"/>
</dbReference>
<evidence type="ECO:0000256" key="13">
    <source>
        <dbReference type="ARBA" id="ARBA00022967"/>
    </source>
</evidence>
<dbReference type="GO" id="GO:0140326">
    <property type="term" value="F:ATPase-coupled intramembrane lipid transporter activity"/>
    <property type="evidence" value="ECO:0007669"/>
    <property type="project" value="UniProtKB-EC"/>
</dbReference>
<dbReference type="Pfam" id="PF16209">
    <property type="entry name" value="PhoLip_ATPase_N"/>
    <property type="match status" value="1"/>
</dbReference>
<feature type="binding site" evidence="20">
    <location>
        <position position="814"/>
    </location>
    <ligand>
        <name>ATP</name>
        <dbReference type="ChEBI" id="CHEBI:30616"/>
    </ligand>
</feature>
<evidence type="ECO:0000256" key="6">
    <source>
        <dbReference type="ARBA" id="ARBA00022475"/>
    </source>
</evidence>
<protein>
    <recommendedName>
        <fullName evidence="22">Phospholipid-transporting ATPase</fullName>
        <ecNumber evidence="22">7.6.2.1</ecNumber>
    </recommendedName>
</protein>
<evidence type="ECO:0000256" key="5">
    <source>
        <dbReference type="ARBA" id="ARBA00008109"/>
    </source>
</evidence>
<dbReference type="SFLD" id="SFLDG00002">
    <property type="entry name" value="C1.7:_P-type_atpase_like"/>
    <property type="match status" value="1"/>
</dbReference>
<comment type="caution">
    <text evidence="26">The sequence shown here is derived from an EMBL/GenBank/DDBJ whole genome shotgun (WGS) entry which is preliminary data.</text>
</comment>
<keyword evidence="14 22" id="KW-1133">Transmembrane helix</keyword>
<evidence type="ECO:0000256" key="2">
    <source>
        <dbReference type="ARBA" id="ARBA00004141"/>
    </source>
</evidence>
<dbReference type="GO" id="GO:0016887">
    <property type="term" value="F:ATP hydrolysis activity"/>
    <property type="evidence" value="ECO:0007669"/>
    <property type="project" value="InterPro"/>
</dbReference>
<feature type="domain" description="P-type ATPase C-terminal" evidence="25">
    <location>
        <begin position="837"/>
        <end position="1086"/>
    </location>
</feature>
<dbReference type="SUPFAM" id="SSF81665">
    <property type="entry name" value="Calcium ATPase, transmembrane domain M"/>
    <property type="match status" value="1"/>
</dbReference>
<dbReference type="Pfam" id="PF16212">
    <property type="entry name" value="PhoLip_ATPase_C"/>
    <property type="match status" value="1"/>
</dbReference>
<dbReference type="InterPro" id="IPR001757">
    <property type="entry name" value="P_typ_ATPase"/>
</dbReference>
<feature type="binding site" evidence="20">
    <location>
        <position position="516"/>
    </location>
    <ligand>
        <name>ATP</name>
        <dbReference type="ChEBI" id="CHEBI:30616"/>
    </ligand>
</feature>
<evidence type="ECO:0000256" key="14">
    <source>
        <dbReference type="ARBA" id="ARBA00022989"/>
    </source>
</evidence>
<keyword evidence="6" id="KW-1003">Cell membrane</keyword>
<evidence type="ECO:0000259" key="25">
    <source>
        <dbReference type="Pfam" id="PF16212"/>
    </source>
</evidence>
<feature type="binding site" evidence="20">
    <location>
        <position position="695"/>
    </location>
    <ligand>
        <name>ATP</name>
        <dbReference type="ChEBI" id="CHEBI:30616"/>
    </ligand>
</feature>
<dbReference type="InterPro" id="IPR023299">
    <property type="entry name" value="ATPase_P-typ_cyto_dom_N"/>
</dbReference>
<feature type="binding site" evidence="20">
    <location>
        <position position="557"/>
    </location>
    <ligand>
        <name>ATP</name>
        <dbReference type="ChEBI" id="CHEBI:30616"/>
    </ligand>
</feature>
<feature type="binding site" evidence="20">
    <location>
        <position position="441"/>
    </location>
    <ligand>
        <name>ATP</name>
        <dbReference type="ChEBI" id="CHEBI:30616"/>
    </ligand>
</feature>
<gene>
    <name evidence="26" type="ORF">V9T40_013675</name>
</gene>
<feature type="domain" description="P-type ATPase N-terminal" evidence="24">
    <location>
        <begin position="76"/>
        <end position="132"/>
    </location>
</feature>
<evidence type="ECO:0000256" key="10">
    <source>
        <dbReference type="ARBA" id="ARBA00022741"/>
    </source>
</evidence>
<evidence type="ECO:0000313" key="27">
    <source>
        <dbReference type="Proteomes" id="UP001367676"/>
    </source>
</evidence>
<feature type="transmembrane region" description="Helical" evidence="22">
    <location>
        <begin position="985"/>
        <end position="1005"/>
    </location>
</feature>
<evidence type="ECO:0000256" key="23">
    <source>
        <dbReference type="SAM" id="MobiDB-lite"/>
    </source>
</evidence>
<feature type="binding site" evidence="21">
    <location>
        <position position="442"/>
    </location>
    <ligand>
        <name>Mg(2+)</name>
        <dbReference type="ChEBI" id="CHEBI:18420"/>
    </ligand>
</feature>
<keyword evidence="10 20" id="KW-0547">Nucleotide-binding</keyword>
<dbReference type="PRINTS" id="PR00119">
    <property type="entry name" value="CATATPASE"/>
</dbReference>
<feature type="binding site" evidence="21">
    <location>
        <position position="811"/>
    </location>
    <ligand>
        <name>Mg(2+)</name>
        <dbReference type="ChEBI" id="CHEBI:18420"/>
    </ligand>
</feature>
<dbReference type="InterPro" id="IPR023214">
    <property type="entry name" value="HAD_sf"/>
</dbReference>
<feature type="binding site" evidence="20">
    <location>
        <position position="791"/>
    </location>
    <ligand>
        <name>ATP</name>
        <dbReference type="ChEBI" id="CHEBI:30616"/>
    </ligand>
</feature>
<keyword evidence="15" id="KW-0333">Golgi apparatus</keyword>
<comment type="catalytic activity">
    <reaction evidence="18">
        <text>a 1,2-diacyl-sn-glycero-3-phospho-L-serine(out) + ATP + H2O = a 1,2-diacyl-sn-glycero-3-phospho-L-serine(in) + ADP + phosphate + H(+)</text>
        <dbReference type="Rhea" id="RHEA:38567"/>
        <dbReference type="ChEBI" id="CHEBI:15377"/>
        <dbReference type="ChEBI" id="CHEBI:15378"/>
        <dbReference type="ChEBI" id="CHEBI:30616"/>
        <dbReference type="ChEBI" id="CHEBI:43474"/>
        <dbReference type="ChEBI" id="CHEBI:57262"/>
        <dbReference type="ChEBI" id="CHEBI:456216"/>
    </reaction>
    <physiologicalReaction direction="left-to-right" evidence="18">
        <dbReference type="Rhea" id="RHEA:38568"/>
    </physiologicalReaction>
</comment>
<feature type="binding site" evidence="20">
    <location>
        <position position="694"/>
    </location>
    <ligand>
        <name>ATP</name>
        <dbReference type="ChEBI" id="CHEBI:30616"/>
    </ligand>
</feature>
<dbReference type="NCBIfam" id="TIGR01494">
    <property type="entry name" value="ATPase_P-type"/>
    <property type="match status" value="3"/>
</dbReference>
<dbReference type="PROSITE" id="PS00154">
    <property type="entry name" value="ATPASE_E1_E2"/>
    <property type="match status" value="1"/>
</dbReference>
<evidence type="ECO:0000256" key="22">
    <source>
        <dbReference type="RuleBase" id="RU362033"/>
    </source>
</evidence>
<dbReference type="InterPro" id="IPR032631">
    <property type="entry name" value="P-type_ATPase_N"/>
</dbReference>
<dbReference type="Gene3D" id="3.40.50.1000">
    <property type="entry name" value="HAD superfamily/HAD-like"/>
    <property type="match status" value="1"/>
</dbReference>
<feature type="binding site" evidence="21">
    <location>
        <position position="440"/>
    </location>
    <ligand>
        <name>Mg(2+)</name>
        <dbReference type="ChEBI" id="CHEBI:18420"/>
    </ligand>
</feature>
<feature type="transmembrane region" description="Helical" evidence="22">
    <location>
        <begin position="1017"/>
        <end position="1037"/>
    </location>
</feature>
<sequence>MSSSNSVSLEQISPSVECIRNMNVNASFELHGNNHDGKEDDGLPSTGESLISSHGGNNPRTSSGDHRVILINRPQPFKFCSNQISTAKYSFLSFVPCFLFEQFRRYSNCFFLLIALLQQIPDVSPTGRYTTLVPLIFILLVSAIKEMIEDVKRHRADREVNHRKIETLRNGQWNWLKWKELVVGDIVKVLNNNFFPADLIVLSSSEPQGMCYIETMNLDGETNLKIRQGLPETTHLTNIKDVKNFKGVIECDLPNKLIYDFTGTLTMDNSTKVPLGPDRVLLRGSMLRNTSWLFGLVIYTGHETKLMMNSTSAPLKRSTVDKITNKQTIMLFLLLLALCLISAICSNIWTNAHDASNWYLGIHLDTQSKSFVYTLLTFLILYNNLIPISLQVTLEVVRFLQAMFINMDLDMYHEDSDTPALARTSNLNEELGMVKYIFSDKTGTLTRNVMEFKLCSIAGKLYKEDQKAIINSDLLAKSSSSQSIRDFLTLLSVCHTVIPERDKQDKIIYHASSPDEKALLQGAQQYGFTFDTRTPHSVEVETVFGREKYEVLSVLDFTSARKRMSVIVRNMNGKIILFCKGADNVIFERLSREGQTYCEPTLFHLQEFANNGLRTLCCAMTEISEEKFKKWKILYHEASTALDDREKKLEDVGNMIEVDLKLLGATAVEDKLQDKVPETIDALLKADINVWVLTGDKQETAINIGYSTQLIVQEMPLIILNESSLDTLRNSINYHISSLGESSGRMANQLALVIDGQSLKFALSHELRTDFLHLCTRCKSVICCRVSPMQKAEVVELVRSHTKEVTLAIGDGANDVAMIQKAHVGIGISGVEGLQAACASDYSIAQFHFLLKLLLVHGSWNYNRMCKLILYSFYKNICLYVMELWFAIYSGWSGQILFERWTIGLYNVLFTAAPPLAIGIFDKVCSAETMMKYPKLYSKSSDQFSVKIFWVWIFNALLHSVLLFWLPMLAVEKDVIWYHGREGGYLVFGNMVYTFVVMAVCLKAGLHTNSWTVITHFAIWGSVISWFAVVLIYSHVWPVLPFGVVMLGMDEMEFTSVIFWLGLVITPFVVIAFDSIILATRGTLFKSVTEAVRESEIKKSDTSKVMAENKHTLSERARLLKHVRNVFTSRSEYSHANVDLEMNHGFAFSQEEGGVVSQADVVRVYDTKKKSNG</sequence>
<comment type="cofactor">
    <cofactor evidence="1 21">
        <name>Mg(2+)</name>
        <dbReference type="ChEBI" id="CHEBI:18420"/>
    </cofactor>
</comment>
<dbReference type="SUPFAM" id="SSF81653">
    <property type="entry name" value="Calcium ATPase, transduction domain A"/>
    <property type="match status" value="1"/>
</dbReference>
<keyword evidence="16 22" id="KW-0472">Membrane</keyword>
<dbReference type="EMBL" id="JBBCAQ010000033">
    <property type="protein sequence ID" value="KAK7582230.1"/>
    <property type="molecule type" value="Genomic_DNA"/>
</dbReference>
<feature type="active site" description="4-aspartylphosphate intermediate" evidence="19">
    <location>
        <position position="440"/>
    </location>
</feature>
<keyword evidence="13 22" id="KW-1278">Translocase</keyword>
<evidence type="ECO:0000256" key="4">
    <source>
        <dbReference type="ARBA" id="ARBA00004555"/>
    </source>
</evidence>
<feature type="binding site" evidence="20">
    <location>
        <position position="614"/>
    </location>
    <ligand>
        <name>ATP</name>
        <dbReference type="ChEBI" id="CHEBI:30616"/>
    </ligand>
</feature>
<evidence type="ECO:0000313" key="26">
    <source>
        <dbReference type="EMBL" id="KAK7582230.1"/>
    </source>
</evidence>
<evidence type="ECO:0000256" key="11">
    <source>
        <dbReference type="ARBA" id="ARBA00022840"/>
    </source>
</evidence>
<evidence type="ECO:0000256" key="20">
    <source>
        <dbReference type="PIRSR" id="PIRSR606539-2"/>
    </source>
</evidence>
<evidence type="ECO:0000259" key="24">
    <source>
        <dbReference type="Pfam" id="PF16209"/>
    </source>
</evidence>
<dbReference type="GO" id="GO:0005802">
    <property type="term" value="C:trans-Golgi network"/>
    <property type="evidence" value="ECO:0007669"/>
    <property type="project" value="TreeGrafter"/>
</dbReference>
<evidence type="ECO:0000256" key="1">
    <source>
        <dbReference type="ARBA" id="ARBA00001946"/>
    </source>
</evidence>
<dbReference type="FunFam" id="3.40.1110.10:FF:000035">
    <property type="entry name" value="Phospholipid-transporting ATPase"/>
    <property type="match status" value="1"/>
</dbReference>